<evidence type="ECO:0000259" key="5">
    <source>
        <dbReference type="SMART" id="SM00856"/>
    </source>
</evidence>
<dbReference type="SUPFAM" id="SSF101148">
    <property type="entry name" value="Plant invertase/pectin methylesterase inhibitor"/>
    <property type="match status" value="1"/>
</dbReference>
<dbReference type="PANTHER" id="PTHR35357">
    <property type="entry name" value="OS02G0537100 PROTEIN"/>
    <property type="match status" value="1"/>
</dbReference>
<dbReference type="InterPro" id="IPR035513">
    <property type="entry name" value="Invertase/methylesterase_inhib"/>
</dbReference>
<protein>
    <recommendedName>
        <fullName evidence="5">Pectinesterase inhibitor domain-containing protein</fullName>
    </recommendedName>
</protein>
<keyword evidence="2" id="KW-1015">Disulfide bond</keyword>
<feature type="chain" id="PRO_5029470158" description="Pectinesterase inhibitor domain-containing protein" evidence="4">
    <location>
        <begin position="23"/>
        <end position="137"/>
    </location>
</feature>
<dbReference type="Gene3D" id="1.20.140.40">
    <property type="entry name" value="Invertase/pectin methylesterase inhibitor family protein"/>
    <property type="match status" value="1"/>
</dbReference>
<dbReference type="OMA" id="EHILIIM"/>
<dbReference type="NCBIfam" id="TIGR01614">
    <property type="entry name" value="PME_inhib"/>
    <property type="match status" value="1"/>
</dbReference>
<evidence type="ECO:0000256" key="2">
    <source>
        <dbReference type="ARBA" id="ARBA00023157"/>
    </source>
</evidence>
<evidence type="ECO:0000313" key="7">
    <source>
        <dbReference type="Proteomes" id="UP000594263"/>
    </source>
</evidence>
<keyword evidence="7" id="KW-1185">Reference proteome</keyword>
<dbReference type="AlphaFoldDB" id="A0A7N0VNJ3"/>
<reference evidence="6" key="1">
    <citation type="submission" date="2021-01" db="UniProtKB">
        <authorList>
            <consortium name="EnsemblPlants"/>
        </authorList>
    </citation>
    <scope>IDENTIFICATION</scope>
</reference>
<organism evidence="6 7">
    <name type="scientific">Kalanchoe fedtschenkoi</name>
    <name type="common">Lavender scallops</name>
    <name type="synonym">South American air plant</name>
    <dbReference type="NCBI Taxonomy" id="63787"/>
    <lineage>
        <taxon>Eukaryota</taxon>
        <taxon>Viridiplantae</taxon>
        <taxon>Streptophyta</taxon>
        <taxon>Embryophyta</taxon>
        <taxon>Tracheophyta</taxon>
        <taxon>Spermatophyta</taxon>
        <taxon>Magnoliopsida</taxon>
        <taxon>eudicotyledons</taxon>
        <taxon>Gunneridae</taxon>
        <taxon>Pentapetalae</taxon>
        <taxon>Saxifragales</taxon>
        <taxon>Crassulaceae</taxon>
        <taxon>Kalanchoe</taxon>
    </lineage>
</organism>
<sequence>MPSNSILLLILLTITSSTLVASEKDQCTSLTQNKADLDSLAMLTLDLASKNASNTREHILIIMKTTSDHFIKQCLTDCFDHYTDAVHQVKVSMEALRKKRYQDIKHWVTAAMTGAQTCEESFQSKRGYNSPLTSHHS</sequence>
<dbReference type="Proteomes" id="UP000594263">
    <property type="component" value="Unplaced"/>
</dbReference>
<dbReference type="InterPro" id="IPR006501">
    <property type="entry name" value="Pectinesterase_inhib_dom"/>
</dbReference>
<name>A0A7N0VNJ3_KALFE</name>
<evidence type="ECO:0000256" key="3">
    <source>
        <dbReference type="ARBA" id="ARBA00038471"/>
    </source>
</evidence>
<feature type="domain" description="Pectinesterase inhibitor" evidence="5">
    <location>
        <begin position="15"/>
        <end position="135"/>
    </location>
</feature>
<dbReference type="EnsemblPlants" id="Kaladp1314s0001.1.v1.1">
    <property type="protein sequence ID" value="Kaladp1314s0001.1.v1.1.CDS.1"/>
    <property type="gene ID" value="Kaladp1314s0001.v1.1"/>
</dbReference>
<keyword evidence="1 4" id="KW-0732">Signal</keyword>
<proteinExistence type="inferred from homology"/>
<dbReference type="PANTHER" id="PTHR35357:SF8">
    <property type="entry name" value="OS01G0111000 PROTEIN"/>
    <property type="match status" value="1"/>
</dbReference>
<feature type="signal peptide" evidence="4">
    <location>
        <begin position="1"/>
        <end position="22"/>
    </location>
</feature>
<comment type="similarity">
    <text evidence="3">Belongs to the PMEI family.</text>
</comment>
<dbReference type="Gramene" id="Kaladp1314s0001.1.v1.1">
    <property type="protein sequence ID" value="Kaladp1314s0001.1.v1.1.CDS.1"/>
    <property type="gene ID" value="Kaladp1314s0001.v1.1"/>
</dbReference>
<dbReference type="GO" id="GO:0004857">
    <property type="term" value="F:enzyme inhibitor activity"/>
    <property type="evidence" value="ECO:0007669"/>
    <property type="project" value="InterPro"/>
</dbReference>
<accession>A0A7N0VNJ3</accession>
<evidence type="ECO:0000256" key="1">
    <source>
        <dbReference type="ARBA" id="ARBA00022729"/>
    </source>
</evidence>
<evidence type="ECO:0000313" key="6">
    <source>
        <dbReference type="EnsemblPlants" id="Kaladp1314s0001.1.v1.1.CDS.1"/>
    </source>
</evidence>
<evidence type="ECO:0000256" key="4">
    <source>
        <dbReference type="SAM" id="SignalP"/>
    </source>
</evidence>
<dbReference type="SMART" id="SM00856">
    <property type="entry name" value="PMEI"/>
    <property type="match status" value="1"/>
</dbReference>
<dbReference type="Pfam" id="PF04043">
    <property type="entry name" value="PMEI"/>
    <property type="match status" value="1"/>
</dbReference>